<feature type="signal peptide" evidence="1">
    <location>
        <begin position="1"/>
        <end position="22"/>
    </location>
</feature>
<dbReference type="Gene3D" id="3.40.710.10">
    <property type="entry name" value="DD-peptidase/beta-lactamase superfamily"/>
    <property type="match status" value="1"/>
</dbReference>
<evidence type="ECO:0000313" key="3">
    <source>
        <dbReference type="EMBL" id="KFU76649.1"/>
    </source>
</evidence>
<feature type="chain" id="PRO_5039142163" evidence="1">
    <location>
        <begin position="23"/>
        <end position="380"/>
    </location>
</feature>
<protein>
    <submittedName>
        <fullName evidence="3">Beta-lactamase</fullName>
    </submittedName>
</protein>
<dbReference type="InterPro" id="IPR001466">
    <property type="entry name" value="Beta-lactam-related"/>
</dbReference>
<dbReference type="PANTHER" id="PTHR43283:SF7">
    <property type="entry name" value="BETA-LACTAMASE-RELATED DOMAIN-CONTAINING PROTEIN"/>
    <property type="match status" value="1"/>
</dbReference>
<feature type="domain" description="Beta-lactamase-related" evidence="2">
    <location>
        <begin position="75"/>
        <end position="354"/>
    </location>
</feature>
<gene>
    <name evidence="3" type="ORF">BB31_35000</name>
</gene>
<dbReference type="InterPro" id="IPR050789">
    <property type="entry name" value="Diverse_Enzym_Activities"/>
</dbReference>
<dbReference type="PANTHER" id="PTHR43283">
    <property type="entry name" value="BETA-LACTAMASE-RELATED"/>
    <property type="match status" value="1"/>
</dbReference>
<evidence type="ECO:0000259" key="2">
    <source>
        <dbReference type="Pfam" id="PF00144"/>
    </source>
</evidence>
<dbReference type="EMBL" id="JFBM01000041">
    <property type="protein sequence ID" value="KFU76649.1"/>
    <property type="molecule type" value="Genomic_DNA"/>
</dbReference>
<accession>A0A2P2FIV6</accession>
<dbReference type="InterPro" id="IPR012338">
    <property type="entry name" value="Beta-lactam/transpept-like"/>
</dbReference>
<sequence length="380" mass="41029">MHFSVRRRVASALAVVMLAAGAAVTSSSAVLASPTGDRPYPGSEWERGDPVAAGFDPTKLAQLAEELKADKSNCLVVIRHGRLVAEWNWNGANSQSSQEVWSVTKSVSSTLVGIADAEHKLDIDDKVSKYVPAWAGTPSDGVTIKDLLSNDSGRHWVSALDDAGRVFGAQDRTAFAISQTQDVRPGQVWAYNNTAIQVLDAVLRKATGEKPIDYARTKLLEPLGMKYSKMTVDQAGNTNTFMGLQSTCQDLARFGYLFLRNGRWKDSRPVPGPWVAAATKRPSQDISAAYGYLWWLNRHGPVATPSQAMTREESEQAPRTQLVPSAPEKMYWALGLGGQIVQVDPGSDTVVVRLGPASLTSPSVSPAKTAKIVTEALVRP</sequence>
<dbReference type="Pfam" id="PF00144">
    <property type="entry name" value="Beta-lactamase"/>
    <property type="match status" value="1"/>
</dbReference>
<keyword evidence="4" id="KW-1185">Reference proteome</keyword>
<comment type="caution">
    <text evidence="3">The sequence shown here is derived from an EMBL/GenBank/DDBJ whole genome shotgun (WGS) entry which is preliminary data.</text>
</comment>
<evidence type="ECO:0000256" key="1">
    <source>
        <dbReference type="SAM" id="SignalP"/>
    </source>
</evidence>
<keyword evidence="1" id="KW-0732">Signal</keyword>
<proteinExistence type="predicted"/>
<name>A0A2P2FIV6_AMYLU</name>
<evidence type="ECO:0000313" key="4">
    <source>
        <dbReference type="Proteomes" id="UP000256220"/>
    </source>
</evidence>
<dbReference type="AlphaFoldDB" id="A0A2P2FIV6"/>
<reference evidence="3 4" key="1">
    <citation type="journal article" date="2014" name="Genome Announc.">
        <title>Draft Genome Sequence of Amycolatopsis lurida NRRL 2430, Producer of the Glycopeptide Family Antibiotic Ristocetin.</title>
        <authorList>
            <person name="Kwun M.J."/>
            <person name="Hong H.J."/>
        </authorList>
    </citation>
    <scope>NUCLEOTIDE SEQUENCE [LARGE SCALE GENOMIC DNA]</scope>
    <source>
        <strain evidence="3 4">NRRL 2430</strain>
    </source>
</reference>
<dbReference type="SUPFAM" id="SSF56601">
    <property type="entry name" value="beta-lactamase/transpeptidase-like"/>
    <property type="match status" value="1"/>
</dbReference>
<organism evidence="3 4">
    <name type="scientific">Amycolatopsis lurida NRRL 2430</name>
    <dbReference type="NCBI Taxonomy" id="1460371"/>
    <lineage>
        <taxon>Bacteria</taxon>
        <taxon>Bacillati</taxon>
        <taxon>Actinomycetota</taxon>
        <taxon>Actinomycetes</taxon>
        <taxon>Pseudonocardiales</taxon>
        <taxon>Pseudonocardiaceae</taxon>
        <taxon>Amycolatopsis</taxon>
    </lineage>
</organism>
<dbReference type="Proteomes" id="UP000256220">
    <property type="component" value="Unassembled WGS sequence"/>
</dbReference>